<dbReference type="AlphaFoldDB" id="A0A6A5WZP4"/>
<evidence type="ECO:0000256" key="2">
    <source>
        <dbReference type="SAM" id="Phobius"/>
    </source>
</evidence>
<keyword evidence="2" id="KW-1133">Transmembrane helix</keyword>
<protein>
    <submittedName>
        <fullName evidence="3">Uncharacterized protein</fullName>
    </submittedName>
</protein>
<sequence length="158" mass="17509">MAPKTPKPNSAHYNLLSPYTDSDPSLSNTLICPRYADADPSSAPPSPASIESFDVLDSVAWRRSHTTYIPHVDKVRCCNNLGKTWRQRKGQVMALGMLLTLLLLVCSLGGYFAVRHERGKIREACYKREGGDKCTEFEWARCVVRNGKGYCEGVLGNG</sequence>
<keyword evidence="2" id="KW-0472">Membrane</keyword>
<evidence type="ECO:0000313" key="4">
    <source>
        <dbReference type="Proteomes" id="UP000799779"/>
    </source>
</evidence>
<name>A0A6A5WZP4_9PLEO</name>
<organism evidence="3 4">
    <name type="scientific">Amniculicola lignicola CBS 123094</name>
    <dbReference type="NCBI Taxonomy" id="1392246"/>
    <lineage>
        <taxon>Eukaryota</taxon>
        <taxon>Fungi</taxon>
        <taxon>Dikarya</taxon>
        <taxon>Ascomycota</taxon>
        <taxon>Pezizomycotina</taxon>
        <taxon>Dothideomycetes</taxon>
        <taxon>Pleosporomycetidae</taxon>
        <taxon>Pleosporales</taxon>
        <taxon>Amniculicolaceae</taxon>
        <taxon>Amniculicola</taxon>
    </lineage>
</organism>
<dbReference type="Proteomes" id="UP000799779">
    <property type="component" value="Unassembled WGS sequence"/>
</dbReference>
<evidence type="ECO:0000256" key="1">
    <source>
        <dbReference type="SAM" id="MobiDB-lite"/>
    </source>
</evidence>
<feature type="compositionally biased region" description="Polar residues" evidence="1">
    <location>
        <begin position="7"/>
        <end position="22"/>
    </location>
</feature>
<feature type="transmembrane region" description="Helical" evidence="2">
    <location>
        <begin position="92"/>
        <end position="114"/>
    </location>
</feature>
<feature type="region of interest" description="Disordered" evidence="1">
    <location>
        <begin position="1"/>
        <end position="22"/>
    </location>
</feature>
<gene>
    <name evidence="3" type="ORF">P154DRAFT_516992</name>
</gene>
<keyword evidence="2" id="KW-0812">Transmembrane</keyword>
<dbReference type="OrthoDB" id="3686095at2759"/>
<dbReference type="EMBL" id="ML977557">
    <property type="protein sequence ID" value="KAF2007220.1"/>
    <property type="molecule type" value="Genomic_DNA"/>
</dbReference>
<accession>A0A6A5WZP4</accession>
<evidence type="ECO:0000313" key="3">
    <source>
        <dbReference type="EMBL" id="KAF2007220.1"/>
    </source>
</evidence>
<proteinExistence type="predicted"/>
<keyword evidence="4" id="KW-1185">Reference proteome</keyword>
<reference evidence="3" key="1">
    <citation type="journal article" date="2020" name="Stud. Mycol.">
        <title>101 Dothideomycetes genomes: a test case for predicting lifestyles and emergence of pathogens.</title>
        <authorList>
            <person name="Haridas S."/>
            <person name="Albert R."/>
            <person name="Binder M."/>
            <person name="Bloem J."/>
            <person name="Labutti K."/>
            <person name="Salamov A."/>
            <person name="Andreopoulos B."/>
            <person name="Baker S."/>
            <person name="Barry K."/>
            <person name="Bills G."/>
            <person name="Bluhm B."/>
            <person name="Cannon C."/>
            <person name="Castanera R."/>
            <person name="Culley D."/>
            <person name="Daum C."/>
            <person name="Ezra D."/>
            <person name="Gonzalez J."/>
            <person name="Henrissat B."/>
            <person name="Kuo A."/>
            <person name="Liang C."/>
            <person name="Lipzen A."/>
            <person name="Lutzoni F."/>
            <person name="Magnuson J."/>
            <person name="Mondo S."/>
            <person name="Nolan M."/>
            <person name="Ohm R."/>
            <person name="Pangilinan J."/>
            <person name="Park H.-J."/>
            <person name="Ramirez L."/>
            <person name="Alfaro M."/>
            <person name="Sun H."/>
            <person name="Tritt A."/>
            <person name="Yoshinaga Y."/>
            <person name="Zwiers L.-H."/>
            <person name="Turgeon B."/>
            <person name="Goodwin S."/>
            <person name="Spatafora J."/>
            <person name="Crous P."/>
            <person name="Grigoriev I."/>
        </authorList>
    </citation>
    <scope>NUCLEOTIDE SEQUENCE</scope>
    <source>
        <strain evidence="3">CBS 123094</strain>
    </source>
</reference>